<comment type="function">
    <text evidence="21">Peptidoglycan polymerase that is essential for cell division.</text>
</comment>
<evidence type="ECO:0000256" key="15">
    <source>
        <dbReference type="ARBA" id="ARBA00033270"/>
    </source>
</evidence>
<keyword evidence="11 23" id="KW-0472">Membrane</keyword>
<gene>
    <name evidence="24" type="primary">ftsW</name>
    <name evidence="24" type="ORF">SAMEA3545359_02674</name>
</gene>
<feature type="transmembrane region" description="Helical" evidence="23">
    <location>
        <begin position="186"/>
        <end position="202"/>
    </location>
</feature>
<evidence type="ECO:0000256" key="8">
    <source>
        <dbReference type="ARBA" id="ARBA00022960"/>
    </source>
</evidence>
<feature type="transmembrane region" description="Helical" evidence="23">
    <location>
        <begin position="126"/>
        <end position="149"/>
    </location>
</feature>
<evidence type="ECO:0000256" key="10">
    <source>
        <dbReference type="ARBA" id="ARBA00022989"/>
    </source>
</evidence>
<feature type="transmembrane region" description="Helical" evidence="23">
    <location>
        <begin position="68"/>
        <end position="87"/>
    </location>
</feature>
<dbReference type="GO" id="GO:0008360">
    <property type="term" value="P:regulation of cell shape"/>
    <property type="evidence" value="ECO:0007669"/>
    <property type="project" value="UniProtKB-KW"/>
</dbReference>
<comment type="similarity">
    <text evidence="16">Belongs to the SEDS family. FtsW subfamily.</text>
</comment>
<evidence type="ECO:0000256" key="19">
    <source>
        <dbReference type="ARBA" id="ARBA00044770"/>
    </source>
</evidence>
<dbReference type="AlphaFoldDB" id="A0A1C6K696"/>
<evidence type="ECO:0000256" key="13">
    <source>
        <dbReference type="ARBA" id="ARBA00023316"/>
    </source>
</evidence>
<protein>
    <recommendedName>
        <fullName evidence="17">Probable peptidoglycan glycosyltransferase FtsW</fullName>
        <ecNumber evidence="19">2.4.99.28</ecNumber>
    </recommendedName>
    <alternativeName>
        <fullName evidence="18">Cell division protein FtsW</fullName>
    </alternativeName>
    <alternativeName>
        <fullName evidence="15">Cell wall polymerase</fullName>
    </alternativeName>
    <alternativeName>
        <fullName evidence="14">Peptidoglycan polymerase</fullName>
    </alternativeName>
</protein>
<evidence type="ECO:0000256" key="16">
    <source>
        <dbReference type="ARBA" id="ARBA00038053"/>
    </source>
</evidence>
<evidence type="ECO:0000256" key="23">
    <source>
        <dbReference type="SAM" id="Phobius"/>
    </source>
</evidence>
<keyword evidence="3" id="KW-1003">Cell membrane</keyword>
<keyword evidence="7 23" id="KW-0812">Transmembrane</keyword>
<feature type="transmembrane region" description="Helical" evidence="23">
    <location>
        <begin position="37"/>
        <end position="62"/>
    </location>
</feature>
<feature type="transmembrane region" description="Helical" evidence="23">
    <location>
        <begin position="331"/>
        <end position="352"/>
    </location>
</feature>
<keyword evidence="10 23" id="KW-1133">Transmembrane helix</keyword>
<name>A0A1C6K696_9FIRM</name>
<dbReference type="InterPro" id="IPR013437">
    <property type="entry name" value="FtsW"/>
</dbReference>
<evidence type="ECO:0000256" key="12">
    <source>
        <dbReference type="ARBA" id="ARBA00023306"/>
    </source>
</evidence>
<keyword evidence="13" id="KW-0961">Cell wall biogenesis/degradation</keyword>
<dbReference type="Pfam" id="PF01098">
    <property type="entry name" value="FTSW_RODA_SPOVE"/>
    <property type="match status" value="1"/>
</dbReference>
<sequence>MNRKARKVRAQNVGGQSQAAVQSRPPRKKNRPFDATFLILVLILVAFGLVMLFSASYAYAYYNEGNSFHYITRQAIFAVAGIAAMLIISKIDYHIYERFCYVIWIVAVALLVVVLFMPPINFARRWIIIGGMTFQPSEIAKFAVIVVFAHLIDRNYKQLKTFRYGVLPFMAVLSITIGLMVLEPHLSGTILIVTIGFAMMFVGGTGTKWFLIGGGLIAGALVCLLLFTDVLEHAIPRLQMWKDPFIDAKGDGWQTVQSLLAIGSGGFFGLGLGNSRQKHLYVPEPHNDFIFSILCEELGLVGALIVIILFILLVVRGFAIAMKAKDRFGSMLAMGLTFQVGLQALLNIAVVTNTLPNTGISLPFFSYGGTSLLMLLGQMGVVLSVSRFSRLEKK</sequence>
<feature type="region of interest" description="Disordered" evidence="22">
    <location>
        <begin position="1"/>
        <end position="29"/>
    </location>
</feature>
<keyword evidence="9" id="KW-0573">Peptidoglycan synthesis</keyword>
<evidence type="ECO:0000256" key="11">
    <source>
        <dbReference type="ARBA" id="ARBA00023136"/>
    </source>
</evidence>
<dbReference type="PANTHER" id="PTHR30474:SF2">
    <property type="entry name" value="PEPTIDOGLYCAN GLYCOSYLTRANSFERASE FTSW-RELATED"/>
    <property type="match status" value="1"/>
</dbReference>
<evidence type="ECO:0000256" key="5">
    <source>
        <dbReference type="ARBA" id="ARBA00022676"/>
    </source>
</evidence>
<dbReference type="GO" id="GO:0071555">
    <property type="term" value="P:cell wall organization"/>
    <property type="evidence" value="ECO:0007669"/>
    <property type="project" value="UniProtKB-KW"/>
</dbReference>
<evidence type="ECO:0000256" key="18">
    <source>
        <dbReference type="ARBA" id="ARBA00041418"/>
    </source>
</evidence>
<comment type="subcellular location">
    <subcellularLocation>
        <location evidence="1">Cell membrane</location>
        <topology evidence="1">Multi-pass membrane protein</topology>
    </subcellularLocation>
</comment>
<dbReference type="EC" id="2.4.99.28" evidence="19"/>
<evidence type="ECO:0000256" key="17">
    <source>
        <dbReference type="ARBA" id="ARBA00041185"/>
    </source>
</evidence>
<comment type="catalytic activity">
    <reaction evidence="20">
        <text>[GlcNAc-(1-&gt;4)-Mur2Ac(oyl-L-Ala-gamma-D-Glu-L-Lys-D-Ala-D-Ala)](n)-di-trans,octa-cis-undecaprenyl diphosphate + beta-D-GlcNAc-(1-&gt;4)-Mur2Ac(oyl-L-Ala-gamma-D-Glu-L-Lys-D-Ala-D-Ala)-di-trans,octa-cis-undecaprenyl diphosphate = [GlcNAc-(1-&gt;4)-Mur2Ac(oyl-L-Ala-gamma-D-Glu-L-Lys-D-Ala-D-Ala)](n+1)-di-trans,octa-cis-undecaprenyl diphosphate + di-trans,octa-cis-undecaprenyl diphosphate + H(+)</text>
        <dbReference type="Rhea" id="RHEA:23708"/>
        <dbReference type="Rhea" id="RHEA-COMP:9602"/>
        <dbReference type="Rhea" id="RHEA-COMP:9603"/>
        <dbReference type="ChEBI" id="CHEBI:15378"/>
        <dbReference type="ChEBI" id="CHEBI:58405"/>
        <dbReference type="ChEBI" id="CHEBI:60033"/>
        <dbReference type="ChEBI" id="CHEBI:78435"/>
        <dbReference type="EC" id="2.4.99.28"/>
    </reaction>
</comment>
<keyword evidence="5" id="KW-0328">Glycosyltransferase</keyword>
<feature type="transmembrane region" description="Helical" evidence="23">
    <location>
        <begin position="209"/>
        <end position="228"/>
    </location>
</feature>
<accession>A0A1C6K696</accession>
<evidence type="ECO:0000256" key="21">
    <source>
        <dbReference type="ARBA" id="ARBA00049966"/>
    </source>
</evidence>
<evidence type="ECO:0000256" key="6">
    <source>
        <dbReference type="ARBA" id="ARBA00022679"/>
    </source>
</evidence>
<evidence type="ECO:0000256" key="4">
    <source>
        <dbReference type="ARBA" id="ARBA00022618"/>
    </source>
</evidence>
<dbReference type="PANTHER" id="PTHR30474">
    <property type="entry name" value="CELL CYCLE PROTEIN"/>
    <property type="match status" value="1"/>
</dbReference>
<feature type="transmembrane region" description="Helical" evidence="23">
    <location>
        <begin position="364"/>
        <end position="385"/>
    </location>
</feature>
<feature type="transmembrane region" description="Helical" evidence="23">
    <location>
        <begin position="161"/>
        <end position="180"/>
    </location>
</feature>
<dbReference type="GO" id="GO:0005886">
    <property type="term" value="C:plasma membrane"/>
    <property type="evidence" value="ECO:0007669"/>
    <property type="project" value="UniProtKB-SubCell"/>
</dbReference>
<dbReference type="GO" id="GO:0015648">
    <property type="term" value="F:lipid-linked peptidoglycan transporter activity"/>
    <property type="evidence" value="ECO:0007669"/>
    <property type="project" value="TreeGrafter"/>
</dbReference>
<dbReference type="GO" id="GO:0009252">
    <property type="term" value="P:peptidoglycan biosynthetic process"/>
    <property type="evidence" value="ECO:0007669"/>
    <property type="project" value="UniProtKB-KW"/>
</dbReference>
<evidence type="ECO:0000256" key="7">
    <source>
        <dbReference type="ARBA" id="ARBA00022692"/>
    </source>
</evidence>
<reference evidence="24" key="1">
    <citation type="submission" date="2015-09" db="EMBL/GenBank/DDBJ databases">
        <authorList>
            <consortium name="Pathogen Informatics"/>
        </authorList>
    </citation>
    <scope>NUCLEOTIDE SEQUENCE</scope>
    <source>
        <strain evidence="24">2789STDY5834896</strain>
    </source>
</reference>
<comment type="pathway">
    <text evidence="2">Cell wall biogenesis; peptidoglycan biosynthesis.</text>
</comment>
<evidence type="ECO:0000256" key="9">
    <source>
        <dbReference type="ARBA" id="ARBA00022984"/>
    </source>
</evidence>
<dbReference type="GO" id="GO:0032153">
    <property type="term" value="C:cell division site"/>
    <property type="evidence" value="ECO:0007669"/>
    <property type="project" value="TreeGrafter"/>
</dbReference>
<keyword evidence="4 24" id="KW-0132">Cell division</keyword>
<evidence type="ECO:0000256" key="1">
    <source>
        <dbReference type="ARBA" id="ARBA00004651"/>
    </source>
</evidence>
<keyword evidence="12" id="KW-0131">Cell cycle</keyword>
<feature type="transmembrane region" description="Helical" evidence="23">
    <location>
        <begin position="99"/>
        <end position="120"/>
    </location>
</feature>
<keyword evidence="6" id="KW-0808">Transferase</keyword>
<evidence type="ECO:0000313" key="24">
    <source>
        <dbReference type="EMBL" id="SCJ89778.1"/>
    </source>
</evidence>
<evidence type="ECO:0000256" key="14">
    <source>
        <dbReference type="ARBA" id="ARBA00032370"/>
    </source>
</evidence>
<evidence type="ECO:0000256" key="3">
    <source>
        <dbReference type="ARBA" id="ARBA00022475"/>
    </source>
</evidence>
<keyword evidence="8" id="KW-0133">Cell shape</keyword>
<proteinExistence type="inferred from homology"/>
<dbReference type="GO" id="GO:0051301">
    <property type="term" value="P:cell division"/>
    <property type="evidence" value="ECO:0007669"/>
    <property type="project" value="UniProtKB-KW"/>
</dbReference>
<dbReference type="InterPro" id="IPR001182">
    <property type="entry name" value="FtsW/RodA"/>
</dbReference>
<feature type="transmembrane region" description="Helical" evidence="23">
    <location>
        <begin position="298"/>
        <end position="319"/>
    </location>
</feature>
<dbReference type="NCBIfam" id="TIGR02614">
    <property type="entry name" value="ftsW"/>
    <property type="match status" value="1"/>
</dbReference>
<evidence type="ECO:0000256" key="22">
    <source>
        <dbReference type="SAM" id="MobiDB-lite"/>
    </source>
</evidence>
<dbReference type="EMBL" id="FMHG01000003">
    <property type="protein sequence ID" value="SCJ89778.1"/>
    <property type="molecule type" value="Genomic_DNA"/>
</dbReference>
<organism evidence="24">
    <name type="scientific">uncultured Anaerotruncus sp</name>
    <dbReference type="NCBI Taxonomy" id="905011"/>
    <lineage>
        <taxon>Bacteria</taxon>
        <taxon>Bacillati</taxon>
        <taxon>Bacillota</taxon>
        <taxon>Clostridia</taxon>
        <taxon>Eubacteriales</taxon>
        <taxon>Oscillospiraceae</taxon>
        <taxon>Anaerotruncus</taxon>
        <taxon>environmental samples</taxon>
    </lineage>
</organism>
<evidence type="ECO:0000256" key="2">
    <source>
        <dbReference type="ARBA" id="ARBA00004752"/>
    </source>
</evidence>
<dbReference type="GO" id="GO:0008955">
    <property type="term" value="F:peptidoglycan glycosyltransferase activity"/>
    <property type="evidence" value="ECO:0007669"/>
    <property type="project" value="UniProtKB-EC"/>
</dbReference>
<evidence type="ECO:0000256" key="20">
    <source>
        <dbReference type="ARBA" id="ARBA00049902"/>
    </source>
</evidence>